<organism evidence="2 3">
    <name type="scientific">Treponema bryantii</name>
    <dbReference type="NCBI Taxonomy" id="163"/>
    <lineage>
        <taxon>Bacteria</taxon>
        <taxon>Pseudomonadati</taxon>
        <taxon>Spirochaetota</taxon>
        <taxon>Spirochaetia</taxon>
        <taxon>Spirochaetales</taxon>
        <taxon>Treponemataceae</taxon>
        <taxon>Treponema</taxon>
    </lineage>
</organism>
<gene>
    <name evidence="2" type="ORF">SAMN04487775_103110</name>
</gene>
<dbReference type="PANTHER" id="PTHR45661:SF3">
    <property type="entry name" value="IG-LIKE DOMAIN-CONTAINING PROTEIN"/>
    <property type="match status" value="1"/>
</dbReference>
<keyword evidence="3" id="KW-1185">Reference proteome</keyword>
<dbReference type="Pfam" id="PF13306">
    <property type="entry name" value="LRR_5"/>
    <property type="match status" value="3"/>
</dbReference>
<dbReference type="PROSITE" id="PS51257">
    <property type="entry name" value="PROKAR_LIPOPROTEIN"/>
    <property type="match status" value="1"/>
</dbReference>
<dbReference type="InterPro" id="IPR032675">
    <property type="entry name" value="LRR_dom_sf"/>
</dbReference>
<proteinExistence type="predicted"/>
<dbReference type="EMBL" id="FORI01000003">
    <property type="protein sequence ID" value="SFI61128.1"/>
    <property type="molecule type" value="Genomic_DNA"/>
</dbReference>
<keyword evidence="1" id="KW-0732">Signal</keyword>
<dbReference type="RefSeq" id="WP_074930958.1">
    <property type="nucleotide sequence ID" value="NZ_FORI01000003.1"/>
</dbReference>
<reference evidence="3" key="1">
    <citation type="submission" date="2016-10" db="EMBL/GenBank/DDBJ databases">
        <authorList>
            <person name="Varghese N."/>
            <person name="Submissions S."/>
        </authorList>
    </citation>
    <scope>NUCLEOTIDE SEQUENCE [LARGE SCALE GENOMIC DNA]</scope>
    <source>
        <strain evidence="3">XBD1002</strain>
    </source>
</reference>
<protein>
    <submittedName>
        <fullName evidence="2">Polymorphic outer membrane protein repeat-containing protein</fullName>
    </submittedName>
</protein>
<dbReference type="PANTHER" id="PTHR45661">
    <property type="entry name" value="SURFACE ANTIGEN"/>
    <property type="match status" value="1"/>
</dbReference>
<dbReference type="Gene3D" id="3.80.10.10">
    <property type="entry name" value="Ribonuclease Inhibitor"/>
    <property type="match status" value="2"/>
</dbReference>
<sequence length="1420" mass="151233">MMRINKIIKTIYPLLLSLLFAAGLFLSCENAVTSFDDAQDRKEVTAGAGQTIDISGRYAAEGALPKILTQKSRSAIAVPGSTSNSDVEYYAIARNVDDTTDIIEGEVDTTNQTFLITRIRLGIKWEVEVGVKVNGVRSLYHTSQAKKFTASDACLEEDFFLKPDLSGNGSVNLEMTVDASITDISVILDNSNQRTKWNAAVAAAADDAKEISPTRIKVPNLPAGLYELTIYFYQGSGDDTRIAYTTKQSVNVVTGMTTETWRSNGSSLISSTGVFTLTSSIINSYLDSVIYVGDAHRTATNHVEEADNANEGRAFSPLATLDEAIKRIANANIQRDYTIFVSGQVDGVSISAYGSNPIESTDASSITIIGLHQNTGAGTDSANYTDVIKGSSAPVVYVNTNIPVTFKNVKITTNGELQREEGGGLDVYFTGADVTLERGAWVGNCKIKSTGYTSGGGVVLEAGTLTMKDGSVISNNTVRYSGSTGSQDTNGGGLYCKAGVFKMEGGEIHHNSAVVGGGMYVKNADVFIYGNSNIYNNGASKDGGAIYRNGNGKIYIGYKSSTEKETMKGKIYSNSAAKNGGAICTNGDLYMDSGIIEGNTLNGDNQYKGGAAISGNLYISGSAYIPYGGEEHKNDVKGNIYLVDALTPPAVCINNTNNPGKVAYVALSSSASRGLSPVSVIASNTELLLEDYKNNFGVVNTQYTEWTLNLNSNKKSLYINAPIYVNDSTGSTSPSDPKGTSNHPFKSIEDACSVIRNSYVDFTISVTSNLGKTEIPNTINDKAASLLIKGAQMQTANPAEPQFNISGNPDGTLNDNGPALTINTSVPVTLEALAIVNGYTSGGDGGGICLASGADLTLSDGVRVTDNKAGGYGGGIYVPSDATLNVMGNVKVWGNKDNDNADSNIYLPDDTVINVTGTLASGSELHVTTETPPSPGNPVTITQNYSAANTVAPYTYFFGDNGTALWNADNTEACLKVGGGSIDVNPVYKDITISINITSFEKAVENKTITIKAVDNETGEEIEEGSDTGKINYSYKLFYHGEEVPVSYYQTNSKNFTLGNNLPIGNYILNVNGIYDGKKYSANFEVKIIKDATIETDVSHAVEIISQVESTITVIVTGEMNEEVLTEMSTAIKNLITEEAMVKLDLSNVTGLTVLPNDLFNGCTHLEECHLPEGITEIQYEVFWLCTNLKSVTLPSTLTQVAGSAFYRVPADINLAADGPGLKTVGNAIYTADGKELVFYCNKQEENSSFEVPATVEKIRDYAFCSSGIKNLTFESGSHLTEIGSTVFDCCSNLEEIIIPDSVTTIGSDAFYACSSLANVHLPSELTEVNRLFGGCPMESIVIPDKVTSIKYASFWGDSTLREITLPASLTEIVSGAFGYCSGIETVKYKGSAEQKAAMTIGDDNGTLTSAEWILNYTGD</sequence>
<dbReference type="InterPro" id="IPR026906">
    <property type="entry name" value="LRR_5"/>
</dbReference>
<accession>A0A1I3JMB4</accession>
<evidence type="ECO:0000313" key="2">
    <source>
        <dbReference type="EMBL" id="SFI61128.1"/>
    </source>
</evidence>
<feature type="signal peptide" evidence="1">
    <location>
        <begin position="1"/>
        <end position="31"/>
    </location>
</feature>
<evidence type="ECO:0000256" key="1">
    <source>
        <dbReference type="SAM" id="SignalP"/>
    </source>
</evidence>
<dbReference type="SUPFAM" id="SSF52058">
    <property type="entry name" value="L domain-like"/>
    <property type="match status" value="1"/>
</dbReference>
<evidence type="ECO:0000313" key="3">
    <source>
        <dbReference type="Proteomes" id="UP000182737"/>
    </source>
</evidence>
<name>A0A1I3JMB4_9SPIR</name>
<dbReference type="Proteomes" id="UP000182737">
    <property type="component" value="Unassembled WGS sequence"/>
</dbReference>
<dbReference type="InterPro" id="IPR053139">
    <property type="entry name" value="Surface_bspA-like"/>
</dbReference>
<feature type="chain" id="PRO_5010378158" evidence="1">
    <location>
        <begin position="32"/>
        <end position="1420"/>
    </location>
</feature>